<proteinExistence type="predicted"/>
<dbReference type="GO" id="GO:0016853">
    <property type="term" value="F:isomerase activity"/>
    <property type="evidence" value="ECO:0007669"/>
    <property type="project" value="UniProtKB-KW"/>
</dbReference>
<evidence type="ECO:0000313" key="3">
    <source>
        <dbReference type="Proteomes" id="UP000518605"/>
    </source>
</evidence>
<dbReference type="EMBL" id="JACHXW010000011">
    <property type="protein sequence ID" value="MBB3153567.1"/>
    <property type="molecule type" value="Genomic_DNA"/>
</dbReference>
<accession>A0A7W5GC26</accession>
<dbReference type="Gene3D" id="3.20.20.150">
    <property type="entry name" value="Divalent-metal-dependent TIM barrel enzymes"/>
    <property type="match status" value="1"/>
</dbReference>
<organism evidence="2 3">
    <name type="scientific">Paenibacillus endophyticus</name>
    <dbReference type="NCBI Taxonomy" id="1294268"/>
    <lineage>
        <taxon>Bacteria</taxon>
        <taxon>Bacillati</taxon>
        <taxon>Bacillota</taxon>
        <taxon>Bacilli</taxon>
        <taxon>Bacillales</taxon>
        <taxon>Paenibacillaceae</taxon>
        <taxon>Paenibacillus</taxon>
    </lineage>
</organism>
<keyword evidence="2" id="KW-0413">Isomerase</keyword>
<name>A0A7W5GC26_9BACL</name>
<dbReference type="RefSeq" id="WP_183565396.1">
    <property type="nucleotide sequence ID" value="NZ_CBCSLB010000010.1"/>
</dbReference>
<dbReference type="PANTHER" id="PTHR12110">
    <property type="entry name" value="HYDROXYPYRUVATE ISOMERASE"/>
    <property type="match status" value="1"/>
</dbReference>
<dbReference type="Proteomes" id="UP000518605">
    <property type="component" value="Unassembled WGS sequence"/>
</dbReference>
<sequence>MKIGISTYSLYGALKSGEMTIQDVIVFIASIGGEHAEIVPLGFNLTDNPELIEAIKKQAKESGIELSNYAVGANFSGLDDEQFELEIARLKREVDIAAALGVKKMRHDVASSSNLSISNFLMELPRLAKACQIIADYAAPLGITTSVENHGFYIQDSDRVQALIEIVDRPNFRTTLDVGNFLCVDENPYAAVLNNIGLASMVHIKDFYYRPATDNPGEGWFKSKSGNWLRGAIVGHGDIAIPQVLGLVKDSGYDDFISIEFEGLEDCRLGTRLGFEFVKRVWNEL</sequence>
<dbReference type="Pfam" id="PF01261">
    <property type="entry name" value="AP_endonuc_2"/>
    <property type="match status" value="1"/>
</dbReference>
<dbReference type="PANTHER" id="PTHR12110:SF53">
    <property type="entry name" value="BLR5974 PROTEIN"/>
    <property type="match status" value="1"/>
</dbReference>
<gene>
    <name evidence="2" type="ORF">FHS16_003642</name>
</gene>
<comment type="caution">
    <text evidence="2">The sequence shown here is derived from an EMBL/GenBank/DDBJ whole genome shotgun (WGS) entry which is preliminary data.</text>
</comment>
<dbReference type="InterPro" id="IPR013022">
    <property type="entry name" value="Xyl_isomerase-like_TIM-brl"/>
</dbReference>
<dbReference type="InterPro" id="IPR036237">
    <property type="entry name" value="Xyl_isomerase-like_sf"/>
</dbReference>
<dbReference type="SUPFAM" id="SSF51658">
    <property type="entry name" value="Xylose isomerase-like"/>
    <property type="match status" value="1"/>
</dbReference>
<feature type="domain" description="Xylose isomerase-like TIM barrel" evidence="1">
    <location>
        <begin position="28"/>
        <end position="263"/>
    </location>
</feature>
<evidence type="ECO:0000313" key="2">
    <source>
        <dbReference type="EMBL" id="MBB3153567.1"/>
    </source>
</evidence>
<dbReference type="InterPro" id="IPR050312">
    <property type="entry name" value="IolE/XylAMocC-like"/>
</dbReference>
<evidence type="ECO:0000259" key="1">
    <source>
        <dbReference type="Pfam" id="PF01261"/>
    </source>
</evidence>
<keyword evidence="3" id="KW-1185">Reference proteome</keyword>
<protein>
    <submittedName>
        <fullName evidence="2">Sugar phosphate isomerase/epimerase</fullName>
    </submittedName>
</protein>
<reference evidence="2 3" key="1">
    <citation type="submission" date="2020-08" db="EMBL/GenBank/DDBJ databases">
        <title>Genomic Encyclopedia of Type Strains, Phase III (KMG-III): the genomes of soil and plant-associated and newly described type strains.</title>
        <authorList>
            <person name="Whitman W."/>
        </authorList>
    </citation>
    <scope>NUCLEOTIDE SEQUENCE [LARGE SCALE GENOMIC DNA]</scope>
    <source>
        <strain evidence="2 3">CECT 8234</strain>
    </source>
</reference>
<dbReference type="AlphaFoldDB" id="A0A7W5GC26"/>